<dbReference type="PROSITE" id="PS00028">
    <property type="entry name" value="ZINC_FINGER_C2H2_1"/>
    <property type="match status" value="6"/>
</dbReference>
<evidence type="ECO:0000256" key="9">
    <source>
        <dbReference type="ARBA" id="ARBA00023163"/>
    </source>
</evidence>
<feature type="domain" description="C2H2-type" evidence="13">
    <location>
        <begin position="241"/>
        <end position="268"/>
    </location>
</feature>
<keyword evidence="8" id="KW-0238">DNA-binding</keyword>
<evidence type="ECO:0000256" key="3">
    <source>
        <dbReference type="ARBA" id="ARBA00022723"/>
    </source>
</evidence>
<keyword evidence="10" id="KW-0539">Nucleus</keyword>
<feature type="compositionally biased region" description="Basic and acidic residues" evidence="12">
    <location>
        <begin position="12"/>
        <end position="27"/>
    </location>
</feature>
<evidence type="ECO:0000313" key="14">
    <source>
        <dbReference type="EMBL" id="KAK2708165.1"/>
    </source>
</evidence>
<dbReference type="AlphaFoldDB" id="A0AA88L519"/>
<dbReference type="FunFam" id="3.30.160.60:FF:001498">
    <property type="entry name" value="Zinc finger protein 404"/>
    <property type="match status" value="2"/>
</dbReference>
<keyword evidence="3" id="KW-0479">Metal-binding</keyword>
<keyword evidence="6" id="KW-0862">Zinc</keyword>
<dbReference type="EMBL" id="JAVRJZ010000018">
    <property type="protein sequence ID" value="KAK2708165.1"/>
    <property type="molecule type" value="Genomic_DNA"/>
</dbReference>
<dbReference type="FunFam" id="3.30.160.60:FF:000417">
    <property type="entry name" value="Zinc finger protein"/>
    <property type="match status" value="1"/>
</dbReference>
<comment type="similarity">
    <text evidence="2">Belongs to the krueppel C2H2-type zinc-finger protein family.</text>
</comment>
<dbReference type="GO" id="GO:0010468">
    <property type="term" value="P:regulation of gene expression"/>
    <property type="evidence" value="ECO:0007669"/>
    <property type="project" value="TreeGrafter"/>
</dbReference>
<dbReference type="SMART" id="SM00355">
    <property type="entry name" value="ZnF_C2H2"/>
    <property type="match status" value="6"/>
</dbReference>
<dbReference type="PANTHER" id="PTHR16515">
    <property type="entry name" value="PR DOMAIN ZINC FINGER PROTEIN"/>
    <property type="match status" value="1"/>
</dbReference>
<keyword evidence="5 11" id="KW-0863">Zinc-finger</keyword>
<dbReference type="EMBL" id="JAVRJZ010000018">
    <property type="protein sequence ID" value="KAK2708166.1"/>
    <property type="molecule type" value="Genomic_DNA"/>
</dbReference>
<dbReference type="GO" id="GO:0003677">
    <property type="term" value="F:DNA binding"/>
    <property type="evidence" value="ECO:0007669"/>
    <property type="project" value="UniProtKB-KW"/>
</dbReference>
<feature type="region of interest" description="Disordered" evidence="12">
    <location>
        <begin position="1"/>
        <end position="34"/>
    </location>
</feature>
<sequence>MVKPVSYSEPPVAEKDIEDTTKSHAEDSFEPTSSVIQPICEDSSLLVSPCISGQIDIVSGFSESGSTAGNDKDLNLSSAKPPYMTDYPKVYVKEEIESASEPETHEPWIEEDEGQMRSFTFIKVETISGMYDARQEEIENPVVRLQKVLSSAAVKIYDCDVCSKTFSNKRALIDHSRIHTGEKPYQCEYCSMSFARRQNLTRHRRTHTGDKPYECPQCKKCFSQGPHLSSHMKIHTGEKPHECELCKKKFAERHRLNRHMRSHTGEKRYQCELCQKRFVQSQNLRDHRRVHTREKPYECKICQRRFAKNCNLTVHLKIHGQNVKY</sequence>
<keyword evidence="9" id="KW-0804">Transcription</keyword>
<evidence type="ECO:0000259" key="13">
    <source>
        <dbReference type="PROSITE" id="PS50157"/>
    </source>
</evidence>
<evidence type="ECO:0000313" key="15">
    <source>
        <dbReference type="Proteomes" id="UP001187531"/>
    </source>
</evidence>
<keyword evidence="7" id="KW-0805">Transcription regulation</keyword>
<accession>A0AA88L519</accession>
<dbReference type="Proteomes" id="UP001187531">
    <property type="component" value="Unassembled WGS sequence"/>
</dbReference>
<proteinExistence type="inferred from homology"/>
<dbReference type="GO" id="GO:0008270">
    <property type="term" value="F:zinc ion binding"/>
    <property type="evidence" value="ECO:0007669"/>
    <property type="project" value="UniProtKB-KW"/>
</dbReference>
<dbReference type="InterPro" id="IPR036236">
    <property type="entry name" value="Znf_C2H2_sf"/>
</dbReference>
<keyword evidence="4" id="KW-0677">Repeat</keyword>
<dbReference type="InterPro" id="IPR050331">
    <property type="entry name" value="Zinc_finger"/>
</dbReference>
<dbReference type="Gene3D" id="3.30.160.60">
    <property type="entry name" value="Classic Zinc Finger"/>
    <property type="match status" value="6"/>
</dbReference>
<dbReference type="GO" id="GO:0005634">
    <property type="term" value="C:nucleus"/>
    <property type="evidence" value="ECO:0007669"/>
    <property type="project" value="UniProtKB-SubCell"/>
</dbReference>
<feature type="domain" description="C2H2-type" evidence="13">
    <location>
        <begin position="157"/>
        <end position="184"/>
    </location>
</feature>
<gene>
    <name evidence="14" type="ORF">QYM36_013928</name>
</gene>
<evidence type="ECO:0000256" key="11">
    <source>
        <dbReference type="PROSITE-ProRule" id="PRU00042"/>
    </source>
</evidence>
<dbReference type="FunFam" id="3.30.160.60:FF:000446">
    <property type="entry name" value="Zinc finger protein"/>
    <property type="match status" value="1"/>
</dbReference>
<comment type="subcellular location">
    <subcellularLocation>
        <location evidence="1">Nucleus</location>
    </subcellularLocation>
</comment>
<feature type="domain" description="C2H2-type" evidence="13">
    <location>
        <begin position="185"/>
        <end position="212"/>
    </location>
</feature>
<feature type="domain" description="C2H2-type" evidence="13">
    <location>
        <begin position="213"/>
        <end position="240"/>
    </location>
</feature>
<evidence type="ECO:0000256" key="10">
    <source>
        <dbReference type="ARBA" id="ARBA00023242"/>
    </source>
</evidence>
<evidence type="ECO:0000256" key="6">
    <source>
        <dbReference type="ARBA" id="ARBA00022833"/>
    </source>
</evidence>
<protein>
    <recommendedName>
        <fullName evidence="13">C2H2-type domain-containing protein</fullName>
    </recommendedName>
</protein>
<feature type="domain" description="C2H2-type" evidence="13">
    <location>
        <begin position="269"/>
        <end position="296"/>
    </location>
</feature>
<evidence type="ECO:0000256" key="2">
    <source>
        <dbReference type="ARBA" id="ARBA00006991"/>
    </source>
</evidence>
<evidence type="ECO:0000256" key="8">
    <source>
        <dbReference type="ARBA" id="ARBA00023125"/>
    </source>
</evidence>
<evidence type="ECO:0000256" key="12">
    <source>
        <dbReference type="SAM" id="MobiDB-lite"/>
    </source>
</evidence>
<feature type="domain" description="C2H2-type" evidence="13">
    <location>
        <begin position="297"/>
        <end position="319"/>
    </location>
</feature>
<dbReference type="InterPro" id="IPR013087">
    <property type="entry name" value="Znf_C2H2_type"/>
</dbReference>
<dbReference type="FunFam" id="3.30.160.60:FF:001480">
    <property type="entry name" value="Si:cabz01071911.3"/>
    <property type="match status" value="1"/>
</dbReference>
<dbReference type="SUPFAM" id="SSF57667">
    <property type="entry name" value="beta-beta-alpha zinc fingers"/>
    <property type="match status" value="3"/>
</dbReference>
<dbReference type="Pfam" id="PF00096">
    <property type="entry name" value="zf-C2H2"/>
    <property type="match status" value="6"/>
</dbReference>
<dbReference type="PROSITE" id="PS50157">
    <property type="entry name" value="ZINC_FINGER_C2H2_2"/>
    <property type="match status" value="6"/>
</dbReference>
<evidence type="ECO:0000256" key="5">
    <source>
        <dbReference type="ARBA" id="ARBA00022771"/>
    </source>
</evidence>
<reference evidence="14" key="1">
    <citation type="submission" date="2023-07" db="EMBL/GenBank/DDBJ databases">
        <title>Chromosome-level genome assembly of Artemia franciscana.</title>
        <authorList>
            <person name="Jo E."/>
        </authorList>
    </citation>
    <scope>NUCLEOTIDE SEQUENCE</scope>
    <source>
        <tissue evidence="14">Whole body</tissue>
    </source>
</reference>
<name>A0AA88L519_ARTSF</name>
<comment type="caution">
    <text evidence="14">The sequence shown here is derived from an EMBL/GenBank/DDBJ whole genome shotgun (WGS) entry which is preliminary data.</text>
</comment>
<evidence type="ECO:0000256" key="7">
    <source>
        <dbReference type="ARBA" id="ARBA00023015"/>
    </source>
</evidence>
<evidence type="ECO:0000256" key="1">
    <source>
        <dbReference type="ARBA" id="ARBA00004123"/>
    </source>
</evidence>
<keyword evidence="15" id="KW-1185">Reference proteome</keyword>
<dbReference type="FunFam" id="3.30.160.60:FF:000761">
    <property type="entry name" value="Zinc finger protein 449"/>
    <property type="match status" value="1"/>
</dbReference>
<dbReference type="PANTHER" id="PTHR16515:SF49">
    <property type="entry name" value="GASTRULA ZINC FINGER PROTEIN XLCGF49.1-LIKE-RELATED"/>
    <property type="match status" value="1"/>
</dbReference>
<organism evidence="14 15">
    <name type="scientific">Artemia franciscana</name>
    <name type="common">Brine shrimp</name>
    <name type="synonym">Artemia sanfranciscana</name>
    <dbReference type="NCBI Taxonomy" id="6661"/>
    <lineage>
        <taxon>Eukaryota</taxon>
        <taxon>Metazoa</taxon>
        <taxon>Ecdysozoa</taxon>
        <taxon>Arthropoda</taxon>
        <taxon>Crustacea</taxon>
        <taxon>Branchiopoda</taxon>
        <taxon>Anostraca</taxon>
        <taxon>Artemiidae</taxon>
        <taxon>Artemia</taxon>
    </lineage>
</organism>
<evidence type="ECO:0000256" key="4">
    <source>
        <dbReference type="ARBA" id="ARBA00022737"/>
    </source>
</evidence>